<dbReference type="KEGG" id="mmj:MSMAS_1438"/>
<dbReference type="Proteomes" id="UP000033097">
    <property type="component" value="Chromosome"/>
</dbReference>
<protein>
    <recommendedName>
        <fullName evidence="1">DUF4145 domain-containing protein</fullName>
    </recommendedName>
</protein>
<proteinExistence type="predicted"/>
<dbReference type="AlphaFoldDB" id="A0A0E3RET7"/>
<organism evidence="2 3">
    <name type="scientific">Methanosarcina mazei S-6</name>
    <dbReference type="NCBI Taxonomy" id="213585"/>
    <lineage>
        <taxon>Archaea</taxon>
        <taxon>Methanobacteriati</taxon>
        <taxon>Methanobacteriota</taxon>
        <taxon>Stenosarchaea group</taxon>
        <taxon>Methanomicrobia</taxon>
        <taxon>Methanosarcinales</taxon>
        <taxon>Methanosarcinaceae</taxon>
        <taxon>Methanosarcina</taxon>
    </lineage>
</organism>
<dbReference type="Pfam" id="PF13643">
    <property type="entry name" value="DUF4145"/>
    <property type="match status" value="1"/>
</dbReference>
<evidence type="ECO:0000313" key="3">
    <source>
        <dbReference type="Proteomes" id="UP000033097"/>
    </source>
</evidence>
<dbReference type="STRING" id="213585.MSMAS_1438"/>
<name>A0A0E3RET7_METMZ</name>
<gene>
    <name evidence="2" type="ORF">MSMAS_1438</name>
</gene>
<feature type="domain" description="DUF4145" evidence="1">
    <location>
        <begin position="120"/>
        <end position="217"/>
    </location>
</feature>
<dbReference type="InterPro" id="IPR025285">
    <property type="entry name" value="DUF4145"/>
</dbReference>
<sequence length="225" mass="26019">MALSGDETKVADELSRLLKIGLEFRPDSIDPIEFNQFQTLGENILELGFGVNSVFYKRFSSSYDMVLMPYELKDPRLVSKKRLPIQIGSLQAALNALNRGLTKDLFYEREMIVFSNLLDQAYNFLENESTYLAAGVYGRIVLETAVREFAKLKLQENYNPQMKFNQLIVKLRNEGFIQQTFEERLKSYYTIGSDAAHNSPDFKNYSKRDLKDFLTFTKDNVLTLK</sequence>
<accession>A0A0E3RET7</accession>
<reference evidence="2 3" key="1">
    <citation type="submission" date="2014-07" db="EMBL/GenBank/DDBJ databases">
        <title>Methanogenic archaea and the global carbon cycle.</title>
        <authorList>
            <person name="Henriksen J.R."/>
            <person name="Luke J."/>
            <person name="Reinhart S."/>
            <person name="Benedict M.N."/>
            <person name="Youngblut N.D."/>
            <person name="Metcalf M.E."/>
            <person name="Whitaker R.J."/>
            <person name="Metcalf W.W."/>
        </authorList>
    </citation>
    <scope>NUCLEOTIDE SEQUENCE [LARGE SCALE GENOMIC DNA]</scope>
    <source>
        <strain evidence="2 3">S-6</strain>
    </source>
</reference>
<dbReference type="PATRIC" id="fig|213585.10.peg.1815"/>
<dbReference type="EMBL" id="CP009512">
    <property type="protein sequence ID" value="AKB64634.1"/>
    <property type="molecule type" value="Genomic_DNA"/>
</dbReference>
<evidence type="ECO:0000259" key="1">
    <source>
        <dbReference type="Pfam" id="PF13643"/>
    </source>
</evidence>
<evidence type="ECO:0000313" key="2">
    <source>
        <dbReference type="EMBL" id="AKB64634.1"/>
    </source>
</evidence>
<dbReference type="HOGENOM" id="CLU_1227673_0_0_2"/>